<evidence type="ECO:0000313" key="3">
    <source>
        <dbReference type="Proteomes" id="UP000228767"/>
    </source>
</evidence>
<accession>A0A2H0REI1</accession>
<feature type="compositionally biased region" description="Basic and acidic residues" evidence="1">
    <location>
        <begin position="40"/>
        <end position="49"/>
    </location>
</feature>
<evidence type="ECO:0000313" key="2">
    <source>
        <dbReference type="EMBL" id="PIR44903.1"/>
    </source>
</evidence>
<reference evidence="2 3" key="1">
    <citation type="submission" date="2017-09" db="EMBL/GenBank/DDBJ databases">
        <title>Depth-based differentiation of microbial function through sediment-hosted aquifers and enrichment of novel symbionts in the deep terrestrial subsurface.</title>
        <authorList>
            <person name="Probst A.J."/>
            <person name="Ladd B."/>
            <person name="Jarett J.K."/>
            <person name="Geller-Mcgrath D.E."/>
            <person name="Sieber C.M."/>
            <person name="Emerson J.B."/>
            <person name="Anantharaman K."/>
            <person name="Thomas B.C."/>
            <person name="Malmstrom R."/>
            <person name="Stieglmeier M."/>
            <person name="Klingl A."/>
            <person name="Woyke T."/>
            <person name="Ryan C.M."/>
            <person name="Banfield J.F."/>
        </authorList>
    </citation>
    <scope>NUCLEOTIDE SEQUENCE [LARGE SCALE GENOMIC DNA]</scope>
    <source>
        <strain evidence="2">CG10_big_fil_rev_8_21_14_0_10_51_16</strain>
    </source>
</reference>
<evidence type="ECO:0000256" key="1">
    <source>
        <dbReference type="SAM" id="MobiDB-lite"/>
    </source>
</evidence>
<dbReference type="AlphaFoldDB" id="A0A2H0REI1"/>
<protein>
    <submittedName>
        <fullName evidence="2">Uncharacterized protein</fullName>
    </submittedName>
</protein>
<dbReference type="Proteomes" id="UP000228767">
    <property type="component" value="Unassembled WGS sequence"/>
</dbReference>
<gene>
    <name evidence="2" type="ORF">COV10_02400</name>
</gene>
<organism evidence="2 3">
    <name type="scientific">Candidatus Vogelbacteria bacterium CG10_big_fil_rev_8_21_14_0_10_51_16</name>
    <dbReference type="NCBI Taxonomy" id="1975045"/>
    <lineage>
        <taxon>Bacteria</taxon>
        <taxon>Candidatus Vogeliibacteriota</taxon>
    </lineage>
</organism>
<sequence length="82" mass="9439">MAKTYITDLVPDHLNDDPQYPPEGNEDDMFEDGEDGATEAPRHREHDPRTQLIKHQFGAEGGEKREVQESEGEQEKPSREYN</sequence>
<proteinExistence type="predicted"/>
<comment type="caution">
    <text evidence="2">The sequence shown here is derived from an EMBL/GenBank/DDBJ whole genome shotgun (WGS) entry which is preliminary data.</text>
</comment>
<feature type="compositionally biased region" description="Acidic residues" evidence="1">
    <location>
        <begin position="24"/>
        <end position="37"/>
    </location>
</feature>
<feature type="region of interest" description="Disordered" evidence="1">
    <location>
        <begin position="1"/>
        <end position="82"/>
    </location>
</feature>
<dbReference type="EMBL" id="PCYI01000017">
    <property type="protein sequence ID" value="PIR44903.1"/>
    <property type="molecule type" value="Genomic_DNA"/>
</dbReference>
<name>A0A2H0REI1_9BACT</name>
<feature type="compositionally biased region" description="Basic and acidic residues" evidence="1">
    <location>
        <begin position="61"/>
        <end position="82"/>
    </location>
</feature>